<evidence type="ECO:0000256" key="6">
    <source>
        <dbReference type="PROSITE-ProRule" id="PRU00239"/>
    </source>
</evidence>
<evidence type="ECO:0000313" key="8">
    <source>
        <dbReference type="EMBL" id="CAB3402220.1"/>
    </source>
</evidence>
<gene>
    <name evidence="8" type="ORF">CBOVIS_LOCUS4865</name>
</gene>
<dbReference type="GO" id="GO:0004198">
    <property type="term" value="F:calcium-dependent cysteine-type endopeptidase activity"/>
    <property type="evidence" value="ECO:0007669"/>
    <property type="project" value="InterPro"/>
</dbReference>
<dbReference type="CDD" id="cd00214">
    <property type="entry name" value="Calpain_III"/>
    <property type="match status" value="1"/>
</dbReference>
<evidence type="ECO:0000256" key="5">
    <source>
        <dbReference type="PIRSR" id="PIRSR622684-1"/>
    </source>
</evidence>
<comment type="similarity">
    <text evidence="1">Belongs to the peptidase C2 family.</text>
</comment>
<dbReference type="SMART" id="SM00230">
    <property type="entry name" value="CysPc"/>
    <property type="match status" value="1"/>
</dbReference>
<keyword evidence="3 6" id="KW-0378">Hydrolase</keyword>
<dbReference type="InterPro" id="IPR036213">
    <property type="entry name" value="Calpain_III_sf"/>
</dbReference>
<evidence type="ECO:0000256" key="2">
    <source>
        <dbReference type="ARBA" id="ARBA00022670"/>
    </source>
</evidence>
<accession>A0A8S1EM99</accession>
<protein>
    <recommendedName>
        <fullName evidence="7">Calpain catalytic domain-containing protein</fullName>
    </recommendedName>
</protein>
<dbReference type="PROSITE" id="PS00139">
    <property type="entry name" value="THIOL_PROTEASE_CYS"/>
    <property type="match status" value="1"/>
</dbReference>
<evidence type="ECO:0000313" key="9">
    <source>
        <dbReference type="Proteomes" id="UP000494206"/>
    </source>
</evidence>
<dbReference type="Proteomes" id="UP000494206">
    <property type="component" value="Unassembled WGS sequence"/>
</dbReference>
<dbReference type="InterPro" id="IPR000169">
    <property type="entry name" value="Pept_cys_AS"/>
</dbReference>
<dbReference type="InterPro" id="IPR022683">
    <property type="entry name" value="Calpain_III"/>
</dbReference>
<dbReference type="CDD" id="cd00044">
    <property type="entry name" value="CysPc"/>
    <property type="match status" value="1"/>
</dbReference>
<evidence type="ECO:0000259" key="7">
    <source>
        <dbReference type="PROSITE" id="PS50203"/>
    </source>
</evidence>
<dbReference type="PANTHER" id="PTHR10183">
    <property type="entry name" value="CALPAIN"/>
    <property type="match status" value="1"/>
</dbReference>
<evidence type="ECO:0000256" key="3">
    <source>
        <dbReference type="ARBA" id="ARBA00022801"/>
    </source>
</evidence>
<organism evidence="8 9">
    <name type="scientific">Caenorhabditis bovis</name>
    <dbReference type="NCBI Taxonomy" id="2654633"/>
    <lineage>
        <taxon>Eukaryota</taxon>
        <taxon>Metazoa</taxon>
        <taxon>Ecdysozoa</taxon>
        <taxon>Nematoda</taxon>
        <taxon>Chromadorea</taxon>
        <taxon>Rhabditida</taxon>
        <taxon>Rhabditina</taxon>
        <taxon>Rhabditomorpha</taxon>
        <taxon>Rhabditoidea</taxon>
        <taxon>Rhabditidae</taxon>
        <taxon>Peloderinae</taxon>
        <taxon>Caenorhabditis</taxon>
    </lineage>
</organism>
<dbReference type="SMART" id="SM00720">
    <property type="entry name" value="calpain_III"/>
    <property type="match status" value="1"/>
</dbReference>
<dbReference type="SUPFAM" id="SSF54001">
    <property type="entry name" value="Cysteine proteinases"/>
    <property type="match status" value="1"/>
</dbReference>
<dbReference type="InterPro" id="IPR038765">
    <property type="entry name" value="Papain-like_cys_pep_sf"/>
</dbReference>
<dbReference type="EMBL" id="CADEPM010000003">
    <property type="protein sequence ID" value="CAB3402220.1"/>
    <property type="molecule type" value="Genomic_DNA"/>
</dbReference>
<comment type="caution">
    <text evidence="8">The sequence shown here is derived from an EMBL/GenBank/DDBJ whole genome shotgun (WGS) entry which is preliminary data.</text>
</comment>
<feature type="active site" evidence="5 6">
    <location>
        <position position="547"/>
    </location>
</feature>
<reference evidence="8 9" key="1">
    <citation type="submission" date="2020-04" db="EMBL/GenBank/DDBJ databases">
        <authorList>
            <person name="Laetsch R D."/>
            <person name="Stevens L."/>
            <person name="Kumar S."/>
            <person name="Blaxter L. M."/>
        </authorList>
    </citation>
    <scope>NUCLEOTIDE SEQUENCE [LARGE SCALE GENOMIC DNA]</scope>
</reference>
<dbReference type="FunFam" id="2.60.120.380:FF:000002">
    <property type="entry name" value="calpain-3 isoform X1"/>
    <property type="match status" value="1"/>
</dbReference>
<dbReference type="Gene3D" id="2.60.120.380">
    <property type="match status" value="1"/>
</dbReference>
<keyword evidence="4 6" id="KW-0788">Thiol protease</keyword>
<dbReference type="AlphaFoldDB" id="A0A8S1EM99"/>
<dbReference type="PRINTS" id="PR00704">
    <property type="entry name" value="CALPAIN"/>
</dbReference>
<dbReference type="PANTHER" id="PTHR10183:SF262">
    <property type="entry name" value="CALPAIN CATALYTIC DOMAIN-CONTAINING PROTEIN"/>
    <property type="match status" value="1"/>
</dbReference>
<keyword evidence="2 6" id="KW-0645">Protease</keyword>
<dbReference type="SUPFAM" id="SSF49758">
    <property type="entry name" value="Calpain large subunit, middle domain (domain III)"/>
    <property type="match status" value="1"/>
</dbReference>
<dbReference type="GO" id="GO:0005737">
    <property type="term" value="C:cytoplasm"/>
    <property type="evidence" value="ECO:0007669"/>
    <property type="project" value="TreeGrafter"/>
</dbReference>
<feature type="active site" evidence="5 6">
    <location>
        <position position="366"/>
    </location>
</feature>
<dbReference type="InterPro" id="IPR022684">
    <property type="entry name" value="Calpain_cysteine_protease"/>
</dbReference>
<dbReference type="InterPro" id="IPR001300">
    <property type="entry name" value="Peptidase_C2_calpain_cat"/>
</dbReference>
<dbReference type="Pfam" id="PF01067">
    <property type="entry name" value="Calpain_III"/>
    <property type="match status" value="1"/>
</dbReference>
<dbReference type="Gene3D" id="3.90.70.10">
    <property type="entry name" value="Cysteine proteinases"/>
    <property type="match status" value="1"/>
</dbReference>
<evidence type="ECO:0000256" key="1">
    <source>
        <dbReference type="ARBA" id="ARBA00007623"/>
    </source>
</evidence>
<dbReference type="FunFam" id="3.90.70.10:FF:000001">
    <property type="entry name" value="Calpain-1 catalytic subunit"/>
    <property type="match status" value="1"/>
</dbReference>
<dbReference type="GO" id="GO:0006508">
    <property type="term" value="P:proteolysis"/>
    <property type="evidence" value="ECO:0007669"/>
    <property type="project" value="UniProtKB-KW"/>
</dbReference>
<dbReference type="InterPro" id="IPR022682">
    <property type="entry name" value="Calpain_domain_III"/>
</dbReference>
<sequence>MKKVIDQHDGRDPVDCNKIIPHLATTIDGGLTPTEEEQKTSSFTKRVIEYKKRTKYGNKSFVVSETVVEHRSSHRVIRHTNGRGGASVEVHKYDHELFDLKPTRITPIPVIREYKNGSDYELNYDQYLPDEAPVSKAPKHQLSRGFSCYIKGLFDGFDGKDIPHIIRHIRRRYPKGGQALTNCLLSGKMERIVDQRIRDFIHHFSKINPDTGRIIGSIRGNDFFHLGGLHNNLGNTGKIYLDNLMRGKCRRRRVHRFRKDEPILPAEEKKAIVEEKPIVKPSEPKKKILEVEDYGLDFETERDRCLREKILFEDPEFPATNKSLYYSTPPKAQIVWKRPGDIVSNPQLIVQGESRFDVKQGALGDCWFLAALANITLYDALFYRVVPPDQSFTDNYAGIFHFQFWHYGRWVDVVVDDRLPTVNGKLYYLHSETNNEFWSALVEKAYAKLHGGYENLDGGTTAEALEDFTGGLTEYFDLRKVDKAAVLAELVKGMEMGSLFGCSIDADSTIREAQLSNGLVCGHAYSITAIHSITYCGENITVLRLRNPWGNDKEWNGAWSDRSSEWTRIDEPTKKLLSVSFAKDGEFWMSFDDFFANFTQMEVCNLSAEIFDEISEMTGVNVKENQTDEVALWNEHMEHGAWDSKKGTAGGCLNNQTTYHTNPQYASYFSVPQNSVENDGNVTVIVAVLQKYRRELRSQGKDLLPIGVSIYKSDGSRKPLPADFFRRNRPVARSSVFVNTREVTVHFRVTPGEYIVIPSTFDPYDDAEFLLRIYSNGPLNATFVSNSK</sequence>
<keyword evidence="9" id="KW-1185">Reference proteome</keyword>
<dbReference type="Pfam" id="PF00648">
    <property type="entry name" value="Peptidase_C2"/>
    <property type="match status" value="1"/>
</dbReference>
<dbReference type="PROSITE" id="PS50203">
    <property type="entry name" value="CALPAIN_CAT"/>
    <property type="match status" value="1"/>
</dbReference>
<feature type="domain" description="Calpain catalytic" evidence="7">
    <location>
        <begin position="311"/>
        <end position="607"/>
    </location>
</feature>
<feature type="active site" evidence="5 6">
    <location>
        <position position="523"/>
    </location>
</feature>
<dbReference type="InterPro" id="IPR033883">
    <property type="entry name" value="C2_III"/>
</dbReference>
<name>A0A8S1EM99_9PELO</name>
<proteinExistence type="inferred from homology"/>
<dbReference type="OrthoDB" id="424753at2759"/>
<evidence type="ECO:0000256" key="4">
    <source>
        <dbReference type="ARBA" id="ARBA00022807"/>
    </source>
</evidence>